<dbReference type="EMBL" id="NXLR01000007">
    <property type="protein sequence ID" value="RDU59893.1"/>
    <property type="molecule type" value="Genomic_DNA"/>
</dbReference>
<gene>
    <name evidence="1" type="ORF">CQA63_04745</name>
</gene>
<evidence type="ECO:0000313" key="1">
    <source>
        <dbReference type="EMBL" id="RDU59893.1"/>
    </source>
</evidence>
<accession>A0A3D8I412</accession>
<evidence type="ECO:0000313" key="2">
    <source>
        <dbReference type="Proteomes" id="UP000256599"/>
    </source>
</evidence>
<protein>
    <submittedName>
        <fullName evidence="1">Uncharacterized protein</fullName>
    </submittedName>
</protein>
<comment type="caution">
    <text evidence="1">The sequence shown here is derived from an EMBL/GenBank/DDBJ whole genome shotgun (WGS) entry which is preliminary data.</text>
</comment>
<reference evidence="1 2" key="1">
    <citation type="submission" date="2018-04" db="EMBL/GenBank/DDBJ databases">
        <title>Novel Campyloabacter and Helicobacter Species and Strains.</title>
        <authorList>
            <person name="Mannion A.J."/>
            <person name="Shen Z."/>
            <person name="Fox J.G."/>
        </authorList>
    </citation>
    <scope>NUCLEOTIDE SEQUENCE [LARGE SCALE GENOMIC DNA]</scope>
    <source>
        <strain evidence="1 2">MIT 98-6070</strain>
    </source>
</reference>
<organism evidence="1 2">
    <name type="scientific">Helicobacter marmotae</name>
    <dbReference type="NCBI Taxonomy" id="152490"/>
    <lineage>
        <taxon>Bacteria</taxon>
        <taxon>Pseudomonadati</taxon>
        <taxon>Campylobacterota</taxon>
        <taxon>Epsilonproteobacteria</taxon>
        <taxon>Campylobacterales</taxon>
        <taxon>Helicobacteraceae</taxon>
        <taxon>Helicobacter</taxon>
    </lineage>
</organism>
<keyword evidence="2" id="KW-1185">Reference proteome</keyword>
<proteinExistence type="predicted"/>
<dbReference type="RefSeq" id="WP_104700243.1">
    <property type="nucleotide sequence ID" value="NZ_FZPP01000022.1"/>
</dbReference>
<dbReference type="AlphaFoldDB" id="A0A3D8I412"/>
<dbReference type="Proteomes" id="UP000256599">
    <property type="component" value="Unassembled WGS sequence"/>
</dbReference>
<sequence>MDKNIIKEQEYVRVDEAPKTITYEGENGGEKYVRCDTIEQDLEACKIRMKEILETYPPFVNAKFSPIAVRLLWGNNAFFVIRKFEFNPNTKFGSFGACVTTSLKTKIAHLFSSFNARYKDVSYLKRGETPEGNEIWELGYQAVFRNKKPK</sequence>
<name>A0A3D8I412_9HELI</name>